<gene>
    <name evidence="2" type="ORF">CAPTEDRAFT_191744</name>
</gene>
<evidence type="ECO:0000313" key="4">
    <source>
        <dbReference type="Proteomes" id="UP000014760"/>
    </source>
</evidence>
<dbReference type="HOGENOM" id="CLU_1673590_0_0_1"/>
<feature type="non-terminal residue" evidence="2">
    <location>
        <position position="158"/>
    </location>
</feature>
<reference evidence="2 4" key="2">
    <citation type="journal article" date="2013" name="Nature">
        <title>Insights into bilaterian evolution from three spiralian genomes.</title>
        <authorList>
            <person name="Simakov O."/>
            <person name="Marletaz F."/>
            <person name="Cho S.J."/>
            <person name="Edsinger-Gonzales E."/>
            <person name="Havlak P."/>
            <person name="Hellsten U."/>
            <person name="Kuo D.H."/>
            <person name="Larsson T."/>
            <person name="Lv J."/>
            <person name="Arendt D."/>
            <person name="Savage R."/>
            <person name="Osoegawa K."/>
            <person name="de Jong P."/>
            <person name="Grimwood J."/>
            <person name="Chapman J.A."/>
            <person name="Shapiro H."/>
            <person name="Aerts A."/>
            <person name="Otillar R.P."/>
            <person name="Terry A.Y."/>
            <person name="Boore J.L."/>
            <person name="Grigoriev I.V."/>
            <person name="Lindberg D.R."/>
            <person name="Seaver E.C."/>
            <person name="Weisblat D.A."/>
            <person name="Putnam N.H."/>
            <person name="Rokhsar D.S."/>
        </authorList>
    </citation>
    <scope>NUCLEOTIDE SEQUENCE</scope>
    <source>
        <strain evidence="2 4">I ESC-2004</strain>
    </source>
</reference>
<name>R7UIS1_CAPTE</name>
<feature type="coiled-coil region" evidence="1">
    <location>
        <begin position="88"/>
        <end position="155"/>
    </location>
</feature>
<accession>R7UIS1</accession>
<evidence type="ECO:0000313" key="3">
    <source>
        <dbReference type="EnsemblMetazoa" id="CapteP191744"/>
    </source>
</evidence>
<evidence type="ECO:0000256" key="1">
    <source>
        <dbReference type="SAM" id="Coils"/>
    </source>
</evidence>
<dbReference type="EnsemblMetazoa" id="CapteT191744">
    <property type="protein sequence ID" value="CapteP191744"/>
    <property type="gene ID" value="CapteG191744"/>
</dbReference>
<organism evidence="2">
    <name type="scientific">Capitella teleta</name>
    <name type="common">Polychaete worm</name>
    <dbReference type="NCBI Taxonomy" id="283909"/>
    <lineage>
        <taxon>Eukaryota</taxon>
        <taxon>Metazoa</taxon>
        <taxon>Spiralia</taxon>
        <taxon>Lophotrochozoa</taxon>
        <taxon>Annelida</taxon>
        <taxon>Polychaeta</taxon>
        <taxon>Sedentaria</taxon>
        <taxon>Scolecida</taxon>
        <taxon>Capitellidae</taxon>
        <taxon>Capitella</taxon>
    </lineage>
</organism>
<dbReference type="EMBL" id="AMQN01043554">
    <property type="status" value="NOT_ANNOTATED_CDS"/>
    <property type="molecule type" value="Genomic_DNA"/>
</dbReference>
<proteinExistence type="predicted"/>
<evidence type="ECO:0000313" key="2">
    <source>
        <dbReference type="EMBL" id="ELU06464.1"/>
    </source>
</evidence>
<keyword evidence="4" id="KW-1185">Reference proteome</keyword>
<dbReference type="AlphaFoldDB" id="R7UIS1"/>
<reference evidence="3" key="3">
    <citation type="submission" date="2015-06" db="UniProtKB">
        <authorList>
            <consortium name="EnsemblMetazoa"/>
        </authorList>
    </citation>
    <scope>IDENTIFICATION</scope>
</reference>
<reference evidence="4" key="1">
    <citation type="submission" date="2012-12" db="EMBL/GenBank/DDBJ databases">
        <authorList>
            <person name="Hellsten U."/>
            <person name="Grimwood J."/>
            <person name="Chapman J.A."/>
            <person name="Shapiro H."/>
            <person name="Aerts A."/>
            <person name="Otillar R.P."/>
            <person name="Terry A.Y."/>
            <person name="Boore J.L."/>
            <person name="Simakov O."/>
            <person name="Marletaz F."/>
            <person name="Cho S.-J."/>
            <person name="Edsinger-Gonzales E."/>
            <person name="Havlak P."/>
            <person name="Kuo D.-H."/>
            <person name="Larsson T."/>
            <person name="Lv J."/>
            <person name="Arendt D."/>
            <person name="Savage R."/>
            <person name="Osoegawa K."/>
            <person name="de Jong P."/>
            <person name="Lindberg D.R."/>
            <person name="Seaver E.C."/>
            <person name="Weisblat D.A."/>
            <person name="Putnam N.H."/>
            <person name="Grigoriev I.V."/>
            <person name="Rokhsar D.S."/>
        </authorList>
    </citation>
    <scope>NUCLEOTIDE SEQUENCE</scope>
    <source>
        <strain evidence="4">I ESC-2004</strain>
    </source>
</reference>
<sequence>MTGVTLTPLSLTDEYSALACALDRTANDHRRQREHIAIQMQSTDDRITEQIASHLQLRTVVQDNYWRQDAVHQEEITRLRDEAVAIQMNQLIEDSEKREQEALKLKKEQEDKMTEMMAESMQMSEFIQEEFLIQETAHQEEINVLREKTMQAENKAKQ</sequence>
<dbReference type="EMBL" id="KB300638">
    <property type="protein sequence ID" value="ELU06464.1"/>
    <property type="molecule type" value="Genomic_DNA"/>
</dbReference>
<protein>
    <submittedName>
        <fullName evidence="2 3">Uncharacterized protein</fullName>
    </submittedName>
</protein>
<keyword evidence="1" id="KW-0175">Coiled coil</keyword>
<dbReference type="Proteomes" id="UP000014760">
    <property type="component" value="Unassembled WGS sequence"/>
</dbReference>